<evidence type="ECO:0000313" key="1">
    <source>
        <dbReference type="EMBL" id="SVC49455.1"/>
    </source>
</evidence>
<proteinExistence type="predicted"/>
<dbReference type="EMBL" id="UINC01094316">
    <property type="protein sequence ID" value="SVC49455.1"/>
    <property type="molecule type" value="Genomic_DNA"/>
</dbReference>
<feature type="non-terminal residue" evidence="1">
    <location>
        <position position="47"/>
    </location>
</feature>
<accession>A0A382MMW5</accession>
<gene>
    <name evidence="1" type="ORF">METZ01_LOCUS302309</name>
</gene>
<name>A0A382MMW5_9ZZZZ</name>
<protein>
    <submittedName>
        <fullName evidence="1">Uncharacterized protein</fullName>
    </submittedName>
</protein>
<dbReference type="AlphaFoldDB" id="A0A382MMW5"/>
<reference evidence="1" key="1">
    <citation type="submission" date="2018-05" db="EMBL/GenBank/DDBJ databases">
        <authorList>
            <person name="Lanie J.A."/>
            <person name="Ng W.-L."/>
            <person name="Kazmierczak K.M."/>
            <person name="Andrzejewski T.M."/>
            <person name="Davidsen T.M."/>
            <person name="Wayne K.J."/>
            <person name="Tettelin H."/>
            <person name="Glass J.I."/>
            <person name="Rusch D."/>
            <person name="Podicherti R."/>
            <person name="Tsui H.-C.T."/>
            <person name="Winkler M.E."/>
        </authorList>
    </citation>
    <scope>NUCLEOTIDE SEQUENCE</scope>
</reference>
<organism evidence="1">
    <name type="scientific">marine metagenome</name>
    <dbReference type="NCBI Taxonomy" id="408172"/>
    <lineage>
        <taxon>unclassified sequences</taxon>
        <taxon>metagenomes</taxon>
        <taxon>ecological metagenomes</taxon>
    </lineage>
</organism>
<sequence length="47" mass="5008">MVELANLILRAAVTTKVGLLGSPILRNASVNPRTSALWADLIFLSSN</sequence>